<feature type="transmembrane region" description="Helical" evidence="1">
    <location>
        <begin position="21"/>
        <end position="39"/>
    </location>
</feature>
<reference evidence="2 3" key="1">
    <citation type="submission" date="2018-01" db="EMBL/GenBank/DDBJ databases">
        <authorList>
            <person name="Gaut B.S."/>
            <person name="Morton B.R."/>
            <person name="Clegg M.T."/>
            <person name="Duvall M.R."/>
        </authorList>
    </citation>
    <scope>NUCLEOTIDE SEQUENCE [LARGE SCALE GENOMIC DNA]</scope>
    <source>
        <strain evidence="2">GP69</strain>
    </source>
</reference>
<keyword evidence="3" id="KW-1185">Reference proteome</keyword>
<evidence type="ECO:0000313" key="3">
    <source>
        <dbReference type="Proteomes" id="UP000236311"/>
    </source>
</evidence>
<feature type="transmembrane region" description="Helical" evidence="1">
    <location>
        <begin position="131"/>
        <end position="153"/>
    </location>
</feature>
<proteinExistence type="predicted"/>
<feature type="transmembrane region" description="Helical" evidence="1">
    <location>
        <begin position="97"/>
        <end position="119"/>
    </location>
</feature>
<feature type="transmembrane region" description="Helical" evidence="1">
    <location>
        <begin position="165"/>
        <end position="184"/>
    </location>
</feature>
<dbReference type="AlphaFoldDB" id="A0A2K4ZP78"/>
<organism evidence="2 3">
    <name type="scientific">Acetatifactor muris</name>
    <dbReference type="NCBI Taxonomy" id="879566"/>
    <lineage>
        <taxon>Bacteria</taxon>
        <taxon>Bacillati</taxon>
        <taxon>Bacillota</taxon>
        <taxon>Clostridia</taxon>
        <taxon>Lachnospirales</taxon>
        <taxon>Lachnospiraceae</taxon>
        <taxon>Acetatifactor</taxon>
    </lineage>
</organism>
<keyword evidence="1" id="KW-0812">Transmembrane</keyword>
<dbReference type="Proteomes" id="UP000236311">
    <property type="component" value="Unassembled WGS sequence"/>
</dbReference>
<evidence type="ECO:0000256" key="1">
    <source>
        <dbReference type="SAM" id="Phobius"/>
    </source>
</evidence>
<name>A0A2K4ZP78_9FIRM</name>
<keyword evidence="1" id="KW-0472">Membrane</keyword>
<feature type="transmembrane region" description="Helical" evidence="1">
    <location>
        <begin position="219"/>
        <end position="240"/>
    </location>
</feature>
<keyword evidence="1" id="KW-1133">Transmembrane helix</keyword>
<dbReference type="EMBL" id="OFSM01000045">
    <property type="protein sequence ID" value="SOY32293.1"/>
    <property type="molecule type" value="Genomic_DNA"/>
</dbReference>
<evidence type="ECO:0000313" key="2">
    <source>
        <dbReference type="EMBL" id="SOY32293.1"/>
    </source>
</evidence>
<protein>
    <recommendedName>
        <fullName evidence="4">ABC-2 family transporter protein</fullName>
    </recommendedName>
</protein>
<accession>A0A2K4ZP78</accession>
<feature type="transmembrane region" description="Helical" evidence="1">
    <location>
        <begin position="45"/>
        <end position="68"/>
    </location>
</feature>
<sequence>MYMKRFRFIKNKLRLIYTSPLIYLMIFLQVFFLIIYMYINKFTTISGYFSLLKKDLFLWFICIPIMVIQHKSSVFSTYYSCISRTCSKRRMIFEDCVILAISTCISTCIVLSTPIFFLLIKGVSLVSPELIITFFFLLIRYILLGLLIQYIIYTIRFAYPNLQKRGGSVCVLPFLLYLIFTSPMEVLRIKGQYIPILDFSAGESYVFSIDGVNLWDSVVFFNIHLIGYLVLYIWITINYFSKRWEFLENESVDAL</sequence>
<gene>
    <name evidence="2" type="ORF">AMURIS_05051</name>
</gene>
<evidence type="ECO:0008006" key="4">
    <source>
        <dbReference type="Google" id="ProtNLM"/>
    </source>
</evidence>